<sequence>MTDPYETRHGPEYWQAQQEAALDALGFDWTWYGKSEVKMRRRRVVPSSQLEEALEEIARLKARIIEMRLDMAKIGLTGGEGMC</sequence>
<dbReference type="AlphaFoldDB" id="A0A6M3JK42"/>
<proteinExistence type="predicted"/>
<protein>
    <submittedName>
        <fullName evidence="1">Uncharacterized protein</fullName>
    </submittedName>
</protein>
<evidence type="ECO:0000313" key="1">
    <source>
        <dbReference type="EMBL" id="QJA70323.1"/>
    </source>
</evidence>
<gene>
    <name evidence="1" type="ORF">MM415A03788_0007</name>
</gene>
<name>A0A6M3JK42_9ZZZZ</name>
<reference evidence="1" key="1">
    <citation type="submission" date="2020-03" db="EMBL/GenBank/DDBJ databases">
        <title>The deep terrestrial virosphere.</title>
        <authorList>
            <person name="Holmfeldt K."/>
            <person name="Nilsson E."/>
            <person name="Simone D."/>
            <person name="Lopez-Fernandez M."/>
            <person name="Wu X."/>
            <person name="de Brujin I."/>
            <person name="Lundin D."/>
            <person name="Andersson A."/>
            <person name="Bertilsson S."/>
            <person name="Dopson M."/>
        </authorList>
    </citation>
    <scope>NUCLEOTIDE SEQUENCE</scope>
    <source>
        <strain evidence="1">MM415A03788</strain>
    </source>
</reference>
<accession>A0A6M3JK42</accession>
<organism evidence="1">
    <name type="scientific">viral metagenome</name>
    <dbReference type="NCBI Taxonomy" id="1070528"/>
    <lineage>
        <taxon>unclassified sequences</taxon>
        <taxon>metagenomes</taxon>
        <taxon>organismal metagenomes</taxon>
    </lineage>
</organism>
<dbReference type="EMBL" id="MT141783">
    <property type="protein sequence ID" value="QJA70323.1"/>
    <property type="molecule type" value="Genomic_DNA"/>
</dbReference>